<dbReference type="KEGG" id="clap:NCTC11466_02097"/>
<dbReference type="PANTHER" id="PTHR46246">
    <property type="entry name" value="GUANOSINE-3',5'-BIS(DIPHOSPHATE) 3'-PYROPHOSPHOHYDROLASE MESH1"/>
    <property type="match status" value="1"/>
</dbReference>
<evidence type="ECO:0000313" key="2">
    <source>
        <dbReference type="Proteomes" id="UP000274122"/>
    </source>
</evidence>
<keyword evidence="2" id="KW-1185">Reference proteome</keyword>
<dbReference type="EMBL" id="LR134201">
    <property type="protein sequence ID" value="VEB97341.1"/>
    <property type="molecule type" value="Genomic_DNA"/>
</dbReference>
<dbReference type="InterPro" id="IPR052194">
    <property type="entry name" value="MESH1"/>
</dbReference>
<dbReference type="PANTHER" id="PTHR46246:SF1">
    <property type="entry name" value="GUANOSINE-3',5'-BIS(DIPHOSPHATE) 3'-PYROPHOSPHOHYDROLASE MESH1"/>
    <property type="match status" value="1"/>
</dbReference>
<dbReference type="SUPFAM" id="SSF109604">
    <property type="entry name" value="HD-domain/PDEase-like"/>
    <property type="match status" value="1"/>
</dbReference>
<dbReference type="GO" id="GO:0016301">
    <property type="term" value="F:kinase activity"/>
    <property type="evidence" value="ECO:0007669"/>
    <property type="project" value="UniProtKB-KW"/>
</dbReference>
<dbReference type="Proteomes" id="UP000274122">
    <property type="component" value="Chromosome"/>
</dbReference>
<dbReference type="EC" id="2.7.6.5" evidence="1"/>
<name>A0A3S4MF82_9ENTR</name>
<protein>
    <submittedName>
        <fullName evidence="1">GTP pyrophosphokinase rsh</fullName>
        <ecNumber evidence="1">2.7.6.5</ecNumber>
    </submittedName>
</protein>
<sequence>MIDLAFRAMKFAMDKHKDQRRKYTNNPYTDHLAEVAGIVSAVLLHEVAIACAWLHDVVEDLGVTEKELRSEFGAAVARGVMALSDLEEGNRAERKRLSRERLSQAESWVQTIKVADLISNTSSIVEHDPKFAVTYLEEKRLLLDVLTEADPRLLAIAREQVGDKP</sequence>
<dbReference type="Pfam" id="PF13328">
    <property type="entry name" value="HD_4"/>
    <property type="match status" value="1"/>
</dbReference>
<dbReference type="Gene3D" id="1.10.3210.10">
    <property type="entry name" value="Hypothetical protein af1432"/>
    <property type="match status" value="1"/>
</dbReference>
<dbReference type="RefSeq" id="WP_197718551.1">
    <property type="nucleotide sequence ID" value="NZ_LR134201.1"/>
</dbReference>
<keyword evidence="1" id="KW-0808">Transferase</keyword>
<gene>
    <name evidence="1" type="primary">rsh</name>
    <name evidence="1" type="ORF">NCTC11466_02097</name>
</gene>
<proteinExistence type="predicted"/>
<dbReference type="GO" id="GO:0008893">
    <property type="term" value="F:guanosine-3',5'-bis(diphosphate) 3'-diphosphatase activity"/>
    <property type="evidence" value="ECO:0007669"/>
    <property type="project" value="TreeGrafter"/>
</dbReference>
<evidence type="ECO:0000313" key="1">
    <source>
        <dbReference type="EMBL" id="VEB97341.1"/>
    </source>
</evidence>
<accession>A0A3S4MF82</accession>
<reference evidence="1 2" key="1">
    <citation type="submission" date="2018-12" db="EMBL/GenBank/DDBJ databases">
        <authorList>
            <consortium name="Pathogen Informatics"/>
        </authorList>
    </citation>
    <scope>NUCLEOTIDE SEQUENCE [LARGE SCALE GENOMIC DNA]</scope>
    <source>
        <strain evidence="1 2">NCTC11466</strain>
    </source>
</reference>
<dbReference type="GO" id="GO:0008728">
    <property type="term" value="F:GTP diphosphokinase activity"/>
    <property type="evidence" value="ECO:0007669"/>
    <property type="project" value="UniProtKB-EC"/>
</dbReference>
<keyword evidence="1" id="KW-0418">Kinase</keyword>
<dbReference type="AlphaFoldDB" id="A0A3S4MF82"/>
<organism evidence="1 2">
    <name type="scientific">Cedecea lapagei</name>
    <dbReference type="NCBI Taxonomy" id="158823"/>
    <lineage>
        <taxon>Bacteria</taxon>
        <taxon>Pseudomonadati</taxon>
        <taxon>Pseudomonadota</taxon>
        <taxon>Gammaproteobacteria</taxon>
        <taxon>Enterobacterales</taxon>
        <taxon>Enterobacteriaceae</taxon>
        <taxon>Cedecea</taxon>
    </lineage>
</organism>